<protein>
    <submittedName>
        <fullName evidence="7">Uncharacterized protein LOC115726003</fullName>
    </submittedName>
</protein>
<dbReference type="RefSeq" id="XP_048134030.1">
    <property type="nucleotide sequence ID" value="XM_048278073.1"/>
</dbReference>
<evidence type="ECO:0000259" key="5">
    <source>
        <dbReference type="PROSITE" id="PS50081"/>
    </source>
</evidence>
<feature type="coiled-coil region" evidence="4">
    <location>
        <begin position="337"/>
        <end position="371"/>
    </location>
</feature>
<organism evidence="6 7">
    <name type="scientific">Rhodamnia argentea</name>
    <dbReference type="NCBI Taxonomy" id="178133"/>
    <lineage>
        <taxon>Eukaryota</taxon>
        <taxon>Viridiplantae</taxon>
        <taxon>Streptophyta</taxon>
        <taxon>Embryophyta</taxon>
        <taxon>Tracheophyta</taxon>
        <taxon>Spermatophyta</taxon>
        <taxon>Magnoliopsida</taxon>
        <taxon>eudicotyledons</taxon>
        <taxon>Gunneridae</taxon>
        <taxon>Pentapetalae</taxon>
        <taxon>rosids</taxon>
        <taxon>malvids</taxon>
        <taxon>Myrtales</taxon>
        <taxon>Myrtaceae</taxon>
        <taxon>Myrtoideae</taxon>
        <taxon>Myrteae</taxon>
        <taxon>Australasian group</taxon>
        <taxon>Rhodamnia</taxon>
    </lineage>
</organism>
<gene>
    <name evidence="7" type="primary">LOC115726003</name>
</gene>
<name>A0ABM3HBQ5_9MYRT</name>
<dbReference type="Proteomes" id="UP000827889">
    <property type="component" value="Chromosome 1"/>
</dbReference>
<dbReference type="PROSITE" id="PS50081">
    <property type="entry name" value="ZF_DAG_PE_2"/>
    <property type="match status" value="1"/>
</dbReference>
<keyword evidence="1" id="KW-0479">Metal-binding</keyword>
<evidence type="ECO:0000313" key="7">
    <source>
        <dbReference type="RefSeq" id="XP_048134030.1"/>
    </source>
</evidence>
<accession>A0ABM3HBQ5</accession>
<dbReference type="SUPFAM" id="SSF57889">
    <property type="entry name" value="Cysteine-rich domain"/>
    <property type="match status" value="3"/>
</dbReference>
<reference evidence="6" key="1">
    <citation type="submission" date="2025-05" db="UniProtKB">
        <authorList>
            <consortium name="RefSeq"/>
        </authorList>
    </citation>
    <scope>NUCLEOTIDE SEQUENCE [LARGE SCALE GENOMIC DNA]</scope>
</reference>
<sequence>MVDLLADEESGPEQVTFEHFAHPCTLASLNVKPEYNMECEACGAQLSGEVYGCRRCVFFLHKKCAESPQEIRGHPFLSRHPLAPVFHRKDQKKLVCRACRRLVFKAYRCKDCDFSLCHGCTNATLPLRHPREETQDSRPPTNHFFFHQHRLAFYCTEKEMPFFCNACNQHLSGEFCGCPDCSFFVHESCVKSLSREMKHNLDPVPDHPLTLSPSTPEAHKQCRSCHDFVRGVFTYNCTSIFTSVVLFKLSHILSREQIPQTIKSHHIDELTLHESIVEAEPGEYYCDICEQRDPELWAYYCKICTLIAHVACALSPLKEIEPIFQVKLNIVEGNPELEKLDEEIERVQKEVEREKENLEKLTANLVELKAGRATVAELCYHV</sequence>
<keyword evidence="2" id="KW-0677">Repeat</keyword>
<proteinExistence type="predicted"/>
<keyword evidence="4" id="KW-0175">Coiled coil</keyword>
<dbReference type="InterPro" id="IPR002219">
    <property type="entry name" value="PKC_DAG/PE"/>
</dbReference>
<feature type="domain" description="Phorbol-ester/DAG-type" evidence="5">
    <location>
        <begin position="148"/>
        <end position="197"/>
    </location>
</feature>
<dbReference type="InterPro" id="IPR004146">
    <property type="entry name" value="DC1"/>
</dbReference>
<dbReference type="PANTHER" id="PTHR46288">
    <property type="entry name" value="PHORBOL-ESTER/DAG-TYPE DOMAIN-CONTAINING PROTEIN"/>
    <property type="match status" value="1"/>
</dbReference>
<evidence type="ECO:0000256" key="4">
    <source>
        <dbReference type="SAM" id="Coils"/>
    </source>
</evidence>
<evidence type="ECO:0000256" key="3">
    <source>
        <dbReference type="ARBA" id="ARBA00022833"/>
    </source>
</evidence>
<reference evidence="7" key="2">
    <citation type="submission" date="2025-08" db="UniProtKB">
        <authorList>
            <consortium name="RefSeq"/>
        </authorList>
    </citation>
    <scope>IDENTIFICATION</scope>
    <source>
        <tissue evidence="7">Leaf</tissue>
    </source>
</reference>
<evidence type="ECO:0000256" key="1">
    <source>
        <dbReference type="ARBA" id="ARBA00022723"/>
    </source>
</evidence>
<evidence type="ECO:0000256" key="2">
    <source>
        <dbReference type="ARBA" id="ARBA00022737"/>
    </source>
</evidence>
<dbReference type="PANTHER" id="PTHR46288:SF27">
    <property type="entry name" value="CYSTEINE_HISTIDINE-RICH C1 DOMAIN FAMILY PROTEIN"/>
    <property type="match status" value="1"/>
</dbReference>
<keyword evidence="3" id="KW-0862">Zinc</keyword>
<keyword evidence="6" id="KW-1185">Reference proteome</keyword>
<dbReference type="InterPro" id="IPR046349">
    <property type="entry name" value="C1-like_sf"/>
</dbReference>
<dbReference type="GeneID" id="115726003"/>
<dbReference type="Pfam" id="PF03107">
    <property type="entry name" value="C1_2"/>
    <property type="match status" value="2"/>
</dbReference>
<evidence type="ECO:0000313" key="6">
    <source>
        <dbReference type="Proteomes" id="UP000827889"/>
    </source>
</evidence>